<dbReference type="Proteomes" id="UP000443000">
    <property type="component" value="Unassembled WGS sequence"/>
</dbReference>
<keyword evidence="7" id="KW-1185">Reference proteome</keyword>
<dbReference type="AlphaFoldDB" id="A0A6A7YRT9"/>
<accession>A0A6A7YRT9</accession>
<dbReference type="OrthoDB" id="6988851at2"/>
<dbReference type="Pfam" id="PF10945">
    <property type="entry name" value="CBP_BcsR"/>
    <property type="match status" value="1"/>
</dbReference>
<gene>
    <name evidence="3" type="ORF">GHN41_16240</name>
    <name evidence="2" type="ORF">GHN86_06310</name>
    <name evidence="1" type="ORF">GHN94_09910</name>
    <name evidence="4" type="ORF">GHO29_07415</name>
</gene>
<evidence type="ECO:0000313" key="6">
    <source>
        <dbReference type="Proteomes" id="UP000443000"/>
    </source>
</evidence>
<evidence type="ECO:0008006" key="8">
    <source>
        <dbReference type="Google" id="ProtNLM"/>
    </source>
</evidence>
<dbReference type="EMBL" id="WIVT01000020">
    <property type="protein sequence ID" value="MQU17987.1"/>
    <property type="molecule type" value="Genomic_DNA"/>
</dbReference>
<dbReference type="NCBIfam" id="NF040717">
    <property type="entry name" value="BcsR_only"/>
    <property type="match status" value="1"/>
</dbReference>
<dbReference type="RefSeq" id="WP_153378205.1">
    <property type="nucleotide sequence ID" value="NZ_JBITTT010000011.1"/>
</dbReference>
<proteinExistence type="predicted"/>
<protein>
    <recommendedName>
        <fullName evidence="8">Cellulose biosynthesis protein BcsR</fullName>
    </recommendedName>
</protein>
<sequence length="75" mass="8589">MASLPPKNARIEADILDRSARVDDIARLKTLVDLPTLQYVEVTSQIELTQALARWPLLAHVQQHRQEPRHKEPEA</sequence>
<evidence type="ECO:0000313" key="1">
    <source>
        <dbReference type="EMBL" id="MQT26138.1"/>
    </source>
</evidence>
<name>A0A6A7YRT9_9PSED</name>
<comment type="caution">
    <text evidence="2">The sequence shown here is derived from an EMBL/GenBank/DDBJ whole genome shotgun (WGS) entry which is preliminary data.</text>
</comment>
<evidence type="ECO:0000313" key="7">
    <source>
        <dbReference type="Proteomes" id="UP000713985"/>
    </source>
</evidence>
<evidence type="ECO:0000313" key="4">
    <source>
        <dbReference type="EMBL" id="MQU26315.1"/>
    </source>
</evidence>
<dbReference type="EMBL" id="WIWC01000007">
    <property type="protein sequence ID" value="MQT79681.1"/>
    <property type="molecule type" value="Genomic_DNA"/>
</dbReference>
<dbReference type="EMBL" id="WIWP01000013">
    <property type="protein sequence ID" value="MQT26138.1"/>
    <property type="molecule type" value="Genomic_DNA"/>
</dbReference>
<reference evidence="5 6" key="1">
    <citation type="submission" date="2019-10" db="EMBL/GenBank/DDBJ databases">
        <title>Evaluation of single-gene subtyping targets for Pseudomonas.</title>
        <authorList>
            <person name="Reichler S.J."/>
            <person name="Orsi R.H."/>
            <person name="Wiedmann M."/>
            <person name="Martin N.H."/>
            <person name="Murphy S.I."/>
        </authorList>
    </citation>
    <scope>NUCLEOTIDE SEQUENCE</scope>
    <source>
        <strain evidence="1 7">FSL R10-0802</strain>
        <strain evidence="3 6">FSL R10-1594</strain>
        <strain evidence="4 5">FSL R10-1984</strain>
        <strain evidence="2">FSL R10-2339</strain>
    </source>
</reference>
<evidence type="ECO:0000313" key="3">
    <source>
        <dbReference type="EMBL" id="MQU17987.1"/>
    </source>
</evidence>
<dbReference type="EMBL" id="WIVW01000006">
    <property type="protein sequence ID" value="MQU26315.1"/>
    <property type="molecule type" value="Genomic_DNA"/>
</dbReference>
<organism evidence="2">
    <name type="scientific">Pseudomonas helleri</name>
    <dbReference type="NCBI Taxonomy" id="1608996"/>
    <lineage>
        <taxon>Bacteria</taxon>
        <taxon>Pseudomonadati</taxon>
        <taxon>Pseudomonadota</taxon>
        <taxon>Gammaproteobacteria</taxon>
        <taxon>Pseudomonadales</taxon>
        <taxon>Pseudomonadaceae</taxon>
        <taxon>Pseudomonas</taxon>
    </lineage>
</organism>
<dbReference type="Proteomes" id="UP000437970">
    <property type="component" value="Unassembled WGS sequence"/>
</dbReference>
<evidence type="ECO:0000313" key="2">
    <source>
        <dbReference type="EMBL" id="MQT79681.1"/>
    </source>
</evidence>
<dbReference type="InterPro" id="IPR024487">
    <property type="entry name" value="CBP_BcsR"/>
</dbReference>
<dbReference type="Proteomes" id="UP000713985">
    <property type="component" value="Unassembled WGS sequence"/>
</dbReference>
<evidence type="ECO:0000313" key="5">
    <source>
        <dbReference type="Proteomes" id="UP000437970"/>
    </source>
</evidence>